<evidence type="ECO:0000256" key="3">
    <source>
        <dbReference type="ARBA" id="ARBA00023004"/>
    </source>
</evidence>
<comment type="function">
    <text evidence="6">Catalyzes the isomerization between 2-isopropylmalate and 3-isopropylmalate, via the formation of 2-isopropylmaleate.</text>
</comment>
<comment type="similarity">
    <text evidence="6">Belongs to the aconitase/IPM isomerase family. LeuC type 2 subfamily.</text>
</comment>
<dbReference type="OrthoDB" id="9802769at2"/>
<dbReference type="InterPro" id="IPR036008">
    <property type="entry name" value="Aconitase_4Fe-4S_dom"/>
</dbReference>
<keyword evidence="6" id="KW-0432">Leucine biosynthesis</keyword>
<feature type="binding site" evidence="6">
    <location>
        <position position="298"/>
    </location>
    <ligand>
        <name>[4Fe-4S] cluster</name>
        <dbReference type="ChEBI" id="CHEBI:49883"/>
    </ligand>
</feature>
<evidence type="ECO:0000313" key="8">
    <source>
        <dbReference type="EMBL" id="AER65886.1"/>
    </source>
</evidence>
<dbReference type="NCBIfam" id="TIGR01343">
    <property type="entry name" value="hacA_fam"/>
    <property type="match status" value="1"/>
</dbReference>
<dbReference type="Pfam" id="PF00330">
    <property type="entry name" value="Aconitase"/>
    <property type="match status" value="1"/>
</dbReference>
<evidence type="ECO:0000256" key="6">
    <source>
        <dbReference type="HAMAP-Rule" id="MF_01027"/>
    </source>
</evidence>
<keyword evidence="9" id="KW-1185">Reference proteome</keyword>
<reference evidence="9" key="1">
    <citation type="submission" date="2011-10" db="EMBL/GenBank/DDBJ databases">
        <title>The complete genome of chromosome of Thermovirga lienii DSM 17291.</title>
        <authorList>
            <consortium name="US DOE Joint Genome Institute (JGI-PGF)"/>
            <person name="Lucas S."/>
            <person name="Copeland A."/>
            <person name="Lapidus A."/>
            <person name="Glavina del Rio T."/>
            <person name="Dalin E."/>
            <person name="Tice H."/>
            <person name="Bruce D."/>
            <person name="Goodwin L."/>
            <person name="Pitluck S."/>
            <person name="Peters L."/>
            <person name="Mikhailova N."/>
            <person name="Saunders E."/>
            <person name="Kyrpides N."/>
            <person name="Mavromatis K."/>
            <person name="Ivanova N."/>
            <person name="Last F.I."/>
            <person name="Brettin T."/>
            <person name="Detter J.C."/>
            <person name="Han C."/>
            <person name="Larimer F."/>
            <person name="Land M."/>
            <person name="Hauser L."/>
            <person name="Markowitz V."/>
            <person name="Cheng J.-F."/>
            <person name="Hugenholtz P."/>
            <person name="Woyke T."/>
            <person name="Wu D."/>
            <person name="Spring S."/>
            <person name="Schroeder M."/>
            <person name="Brambilla E.-M."/>
            <person name="Klenk H.-P."/>
            <person name="Eisen J.A."/>
        </authorList>
    </citation>
    <scope>NUCLEOTIDE SEQUENCE [LARGE SCALE GENOMIC DNA]</scope>
    <source>
        <strain evidence="9">ATCC BAA-1197 / DSM 17291 / Cas60314</strain>
    </source>
</reference>
<dbReference type="Proteomes" id="UP000005868">
    <property type="component" value="Chromosome"/>
</dbReference>
<keyword evidence="6" id="KW-0028">Amino-acid biosynthesis</keyword>
<dbReference type="AlphaFoldDB" id="G7V5Y1"/>
<keyword evidence="3 6" id="KW-0408">Iron</keyword>
<keyword evidence="5 6" id="KW-0456">Lyase</keyword>
<reference evidence="8 9" key="2">
    <citation type="journal article" date="2012" name="Stand. Genomic Sci.">
        <title>Genome sequence of the moderately thermophilic, amino-acid-degrading and sulfur-reducing bacterium Thermovirga lienii type strain (Cas60314(T)).</title>
        <authorList>
            <person name="Goker M."/>
            <person name="Saunders E."/>
            <person name="Lapidus A."/>
            <person name="Nolan M."/>
            <person name="Lucas S."/>
            <person name="Hammon N."/>
            <person name="Deshpande S."/>
            <person name="Cheng J.F."/>
            <person name="Han C."/>
            <person name="Tapia R."/>
            <person name="Goodwin L.A."/>
            <person name="Pitluck S."/>
            <person name="Liolios K."/>
            <person name="Mavromatis K."/>
            <person name="Pagani I."/>
            <person name="Ivanova N."/>
            <person name="Mikhailova N."/>
            <person name="Pati A."/>
            <person name="Chen A."/>
            <person name="Palaniappan K."/>
            <person name="Land M."/>
            <person name="Chang Y.J."/>
            <person name="Jeffries C.D."/>
            <person name="Brambilla E.M."/>
            <person name="Rohde M."/>
            <person name="Spring S."/>
            <person name="Detter J.C."/>
            <person name="Woyke T."/>
            <person name="Bristow J."/>
            <person name="Eisen J.A."/>
            <person name="Markowitz V."/>
            <person name="Hugenholtz P."/>
            <person name="Kyrpides N.C."/>
            <person name="Klenk H.P."/>
        </authorList>
    </citation>
    <scope>NUCLEOTIDE SEQUENCE [LARGE SCALE GENOMIC DNA]</scope>
    <source>
        <strain evidence="9">ATCC BAA-1197 / DSM 17291 / Cas60314</strain>
    </source>
</reference>
<dbReference type="InterPro" id="IPR050067">
    <property type="entry name" value="IPM_dehydratase_rel_enz"/>
</dbReference>
<keyword evidence="4 6" id="KW-0411">Iron-sulfur</keyword>
<dbReference type="EC" id="4.2.1.33" evidence="6"/>
<dbReference type="InterPro" id="IPR011826">
    <property type="entry name" value="HAcnase/IPMdehydase_lsu_prok"/>
</dbReference>
<dbReference type="KEGG" id="tli:Tlie_0140"/>
<feature type="domain" description="Aconitase/3-isopropylmalate dehydratase large subunit alpha/beta/alpha" evidence="7">
    <location>
        <begin position="13"/>
        <end position="409"/>
    </location>
</feature>
<organism evidence="8 9">
    <name type="scientific">Thermovirga lienii (strain ATCC BAA-1197 / DSM 17291 / Cas60314)</name>
    <dbReference type="NCBI Taxonomy" id="580340"/>
    <lineage>
        <taxon>Bacteria</taxon>
        <taxon>Thermotogati</taxon>
        <taxon>Synergistota</taxon>
        <taxon>Synergistia</taxon>
        <taxon>Synergistales</taxon>
        <taxon>Thermovirgaceae</taxon>
        <taxon>Thermovirga</taxon>
    </lineage>
</organism>
<dbReference type="HOGENOM" id="CLU_006714_3_4_0"/>
<feature type="binding site" evidence="6">
    <location>
        <position position="358"/>
    </location>
    <ligand>
        <name>[4Fe-4S] cluster</name>
        <dbReference type="ChEBI" id="CHEBI:49883"/>
    </ligand>
</feature>
<dbReference type="SUPFAM" id="SSF53732">
    <property type="entry name" value="Aconitase iron-sulfur domain"/>
    <property type="match status" value="1"/>
</dbReference>
<dbReference type="GO" id="GO:0046872">
    <property type="term" value="F:metal ion binding"/>
    <property type="evidence" value="ECO:0007669"/>
    <property type="project" value="UniProtKB-KW"/>
</dbReference>
<dbReference type="UniPathway" id="UPA00048">
    <property type="reaction ID" value="UER00071"/>
</dbReference>
<dbReference type="InterPro" id="IPR001030">
    <property type="entry name" value="Acoase/IPM_deHydtase_lsu_aba"/>
</dbReference>
<feature type="binding site" evidence="6">
    <location>
        <position position="361"/>
    </location>
    <ligand>
        <name>[4Fe-4S] cluster</name>
        <dbReference type="ChEBI" id="CHEBI:49883"/>
    </ligand>
</feature>
<comment type="catalytic activity">
    <reaction evidence="6">
        <text>(2R,3S)-3-isopropylmalate = (2S)-2-isopropylmalate</text>
        <dbReference type="Rhea" id="RHEA:32287"/>
        <dbReference type="ChEBI" id="CHEBI:1178"/>
        <dbReference type="ChEBI" id="CHEBI:35121"/>
        <dbReference type="EC" id="4.2.1.33"/>
    </reaction>
</comment>
<dbReference type="PRINTS" id="PR00415">
    <property type="entry name" value="ACONITASE"/>
</dbReference>
<proteinExistence type="inferred from homology"/>
<dbReference type="NCBIfam" id="TIGR02086">
    <property type="entry name" value="IPMI_arch"/>
    <property type="match status" value="1"/>
</dbReference>
<dbReference type="HAMAP" id="MF_01027">
    <property type="entry name" value="LeuC_type2"/>
    <property type="match status" value="1"/>
</dbReference>
<keyword evidence="6" id="KW-0100">Branched-chain amino acid biosynthesis</keyword>
<protein>
    <recommendedName>
        <fullName evidence="6">3-isopropylmalate dehydratase large subunit</fullName>
        <ecNumber evidence="6">4.2.1.33</ecNumber>
    </recommendedName>
    <alternativeName>
        <fullName evidence="6">Alpha-IPM isomerase</fullName>
        <shortName evidence="6">IPMI</shortName>
    </alternativeName>
    <alternativeName>
        <fullName evidence="6">Isopropylmalate isomerase</fullName>
    </alternativeName>
</protein>
<evidence type="ECO:0000256" key="4">
    <source>
        <dbReference type="ARBA" id="ARBA00023014"/>
    </source>
</evidence>
<evidence type="ECO:0000256" key="1">
    <source>
        <dbReference type="ARBA" id="ARBA00022485"/>
    </source>
</evidence>
<gene>
    <name evidence="6" type="primary">leuC</name>
    <name evidence="8" type="ordered locus">Tlie_0140</name>
</gene>
<dbReference type="PROSITE" id="PS00450">
    <property type="entry name" value="ACONITASE_1"/>
    <property type="match status" value="1"/>
</dbReference>
<name>G7V5Y1_THELD</name>
<dbReference type="InterPro" id="IPR033941">
    <property type="entry name" value="IPMI_cat"/>
</dbReference>
<dbReference type="InterPro" id="IPR018136">
    <property type="entry name" value="Aconitase_4Fe-4S_BS"/>
</dbReference>
<comment type="cofactor">
    <cofactor evidence="6">
        <name>[4Fe-4S] cluster</name>
        <dbReference type="ChEBI" id="CHEBI:49883"/>
    </cofactor>
    <text evidence="6">Binds 1 [4Fe-4S] cluster per subunit.</text>
</comment>
<evidence type="ECO:0000313" key="9">
    <source>
        <dbReference type="Proteomes" id="UP000005868"/>
    </source>
</evidence>
<accession>G7V5Y1</accession>
<dbReference type="CDD" id="cd01583">
    <property type="entry name" value="IPMI"/>
    <property type="match status" value="1"/>
</dbReference>
<dbReference type="GO" id="GO:0051539">
    <property type="term" value="F:4 iron, 4 sulfur cluster binding"/>
    <property type="evidence" value="ECO:0007669"/>
    <property type="project" value="UniProtKB-KW"/>
</dbReference>
<evidence type="ECO:0000259" key="7">
    <source>
        <dbReference type="Pfam" id="PF00330"/>
    </source>
</evidence>
<sequence>MSRTLASAIIAKKTTQKALEGEICKVNVDLAFANDITGAPAIRAFRKMGAKQVFNPQRCAILPDHFTPNKDIAAAEQAKEAKEFALEQGMLYWEQGRVGVEHTFLPEQGLILPGEIVIGADSHTCTGGAMGAFATGVGSTDLAAIWALGQTWLKVPKTIRVLFQGKRPAWISGKDLILEVLRNLGVQGALYKALEFSGEAVESLPMDDRFTISNMAIEVGGKTGLFVPDEKTLKYAEKRASRPFEPVYPDKDAPYERTIEIDTSSLEPLVALPHLPSNVKPASQCEGIKVDQVFIGSCTNGRLRDMEQAALVLKGRKVHPSTRCIIIPASQEVFQACLERGYISTFIEAGAAVCTPTCGPCLGGHMGILAAGERCVSTSNRNFVGRMGHPKSEVILSGPLVAAASAVTGKVTDPREVLSQEELKALEVGSYE</sequence>
<keyword evidence="1 6" id="KW-0004">4Fe-4S</keyword>
<dbReference type="GO" id="GO:0009098">
    <property type="term" value="P:L-leucine biosynthetic process"/>
    <property type="evidence" value="ECO:0007669"/>
    <property type="project" value="UniProtKB-UniRule"/>
</dbReference>
<dbReference type="eggNOG" id="COG0065">
    <property type="taxonomic scope" value="Bacteria"/>
</dbReference>
<evidence type="ECO:0000256" key="2">
    <source>
        <dbReference type="ARBA" id="ARBA00022723"/>
    </source>
</evidence>
<dbReference type="InterPro" id="IPR015931">
    <property type="entry name" value="Acnase/IPM_dHydase_lsu_aba_1/3"/>
</dbReference>
<dbReference type="Gene3D" id="3.30.499.10">
    <property type="entry name" value="Aconitase, domain 3"/>
    <property type="match status" value="2"/>
</dbReference>
<dbReference type="PANTHER" id="PTHR43822:SF16">
    <property type="entry name" value="3-ISOPROPYLMALATE DEHYDRATASE LARGE SUBUNIT 2"/>
    <property type="match status" value="1"/>
</dbReference>
<dbReference type="EMBL" id="CP003096">
    <property type="protein sequence ID" value="AER65886.1"/>
    <property type="molecule type" value="Genomic_DNA"/>
</dbReference>
<keyword evidence="2 6" id="KW-0479">Metal-binding</keyword>
<comment type="subunit">
    <text evidence="6">Heterodimer of LeuC and LeuD.</text>
</comment>
<comment type="pathway">
    <text evidence="6">Amino-acid biosynthesis; L-leucine biosynthesis; L-leucine from 3-methyl-2-oxobutanoate: step 2/4.</text>
</comment>
<dbReference type="PROSITE" id="PS01244">
    <property type="entry name" value="ACONITASE_2"/>
    <property type="match status" value="1"/>
</dbReference>
<dbReference type="STRING" id="580340.Tlie_0140"/>
<dbReference type="NCBIfam" id="NF001614">
    <property type="entry name" value="PRK00402.1"/>
    <property type="match status" value="1"/>
</dbReference>
<dbReference type="InterPro" id="IPR006251">
    <property type="entry name" value="Homoacnase/IPMdehydase_lsu"/>
</dbReference>
<evidence type="ECO:0000256" key="5">
    <source>
        <dbReference type="ARBA" id="ARBA00023239"/>
    </source>
</evidence>
<dbReference type="PANTHER" id="PTHR43822">
    <property type="entry name" value="HOMOACONITASE, MITOCHONDRIAL-RELATED"/>
    <property type="match status" value="1"/>
</dbReference>
<dbReference type="GO" id="GO:0003861">
    <property type="term" value="F:3-isopropylmalate dehydratase activity"/>
    <property type="evidence" value="ECO:0007669"/>
    <property type="project" value="UniProtKB-UniRule"/>
</dbReference>